<organism evidence="1 2">
    <name type="scientific">Ktedonospora formicarum</name>
    <dbReference type="NCBI Taxonomy" id="2778364"/>
    <lineage>
        <taxon>Bacteria</taxon>
        <taxon>Bacillati</taxon>
        <taxon>Chloroflexota</taxon>
        <taxon>Ktedonobacteria</taxon>
        <taxon>Ktedonobacterales</taxon>
        <taxon>Ktedonobacteraceae</taxon>
        <taxon>Ktedonospora</taxon>
    </lineage>
</organism>
<dbReference type="EMBL" id="BNJF01000002">
    <property type="protein sequence ID" value="GHO45864.1"/>
    <property type="molecule type" value="Genomic_DNA"/>
</dbReference>
<dbReference type="AlphaFoldDB" id="A0A8J3I702"/>
<comment type="caution">
    <text evidence="1">The sequence shown here is derived from an EMBL/GenBank/DDBJ whole genome shotgun (WGS) entry which is preliminary data.</text>
</comment>
<sequence>MEEWAHSFRRLKDGLAFCGLNLVPTFASRYIRLQRYSCESYQVWDTVAILFSQSCAICS</sequence>
<dbReference type="Proteomes" id="UP000612362">
    <property type="component" value="Unassembled WGS sequence"/>
</dbReference>
<accession>A0A8J3I702</accession>
<name>A0A8J3I702_9CHLR</name>
<gene>
    <name evidence="1" type="ORF">KSX_40270</name>
</gene>
<evidence type="ECO:0000313" key="2">
    <source>
        <dbReference type="Proteomes" id="UP000612362"/>
    </source>
</evidence>
<reference evidence="1" key="1">
    <citation type="submission" date="2020-10" db="EMBL/GenBank/DDBJ databases">
        <title>Taxonomic study of unclassified bacteria belonging to the class Ktedonobacteria.</title>
        <authorList>
            <person name="Yabe S."/>
            <person name="Wang C.M."/>
            <person name="Zheng Y."/>
            <person name="Sakai Y."/>
            <person name="Cavaletti L."/>
            <person name="Monciardini P."/>
            <person name="Donadio S."/>
        </authorList>
    </citation>
    <scope>NUCLEOTIDE SEQUENCE</scope>
    <source>
        <strain evidence="1">SOSP1-1</strain>
    </source>
</reference>
<proteinExistence type="predicted"/>
<protein>
    <submittedName>
        <fullName evidence="1">Uncharacterized protein</fullName>
    </submittedName>
</protein>
<evidence type="ECO:0000313" key="1">
    <source>
        <dbReference type="EMBL" id="GHO45864.1"/>
    </source>
</evidence>
<keyword evidence="2" id="KW-1185">Reference proteome</keyword>